<dbReference type="CDD" id="cd00201">
    <property type="entry name" value="WW"/>
    <property type="match status" value="1"/>
</dbReference>
<feature type="region of interest" description="Disordered" evidence="1">
    <location>
        <begin position="77"/>
        <end position="153"/>
    </location>
</feature>
<dbReference type="PROSITE" id="PS01159">
    <property type="entry name" value="WW_DOMAIN_1"/>
    <property type="match status" value="1"/>
</dbReference>
<dbReference type="EMBL" id="BDIP01007557">
    <property type="protein sequence ID" value="GIQ91347.1"/>
    <property type="molecule type" value="Genomic_DNA"/>
</dbReference>
<dbReference type="OrthoDB" id="6344460at2759"/>
<feature type="compositionally biased region" description="Basic and acidic residues" evidence="1">
    <location>
        <begin position="80"/>
        <end position="105"/>
    </location>
</feature>
<proteinExistence type="predicted"/>
<dbReference type="PROSITE" id="PS50020">
    <property type="entry name" value="WW_DOMAIN_2"/>
    <property type="match status" value="1"/>
</dbReference>
<reference evidence="3 4" key="1">
    <citation type="journal article" date="2018" name="PLoS ONE">
        <title>The draft genome of Kipferlia bialata reveals reductive genome evolution in fornicate parasites.</title>
        <authorList>
            <person name="Tanifuji G."/>
            <person name="Takabayashi S."/>
            <person name="Kume K."/>
            <person name="Takagi M."/>
            <person name="Nakayama T."/>
            <person name="Kamikawa R."/>
            <person name="Inagaki Y."/>
            <person name="Hashimoto T."/>
        </authorList>
    </citation>
    <scope>NUCLEOTIDE SEQUENCE [LARGE SCALE GENOMIC DNA]</scope>
    <source>
        <strain evidence="3">NY0173</strain>
    </source>
</reference>
<dbReference type="Pfam" id="PF00397">
    <property type="entry name" value="WW"/>
    <property type="match status" value="1"/>
</dbReference>
<dbReference type="InterPro" id="IPR036020">
    <property type="entry name" value="WW_dom_sf"/>
</dbReference>
<comment type="caution">
    <text evidence="3">The sequence shown here is derived from an EMBL/GenBank/DDBJ whole genome shotgun (WGS) entry which is preliminary data.</text>
</comment>
<feature type="domain" description="WW" evidence="2">
    <location>
        <begin position="53"/>
        <end position="86"/>
    </location>
</feature>
<dbReference type="Gene3D" id="3.30.1470.10">
    <property type="entry name" value="Photosystem I PsaD, reaction center subunit II"/>
    <property type="match status" value="1"/>
</dbReference>
<protein>
    <recommendedName>
        <fullName evidence="2">WW domain-containing protein</fullName>
    </recommendedName>
</protein>
<dbReference type="InterPro" id="IPR053233">
    <property type="entry name" value="ABRA-related"/>
</dbReference>
<dbReference type="AlphaFoldDB" id="A0A9K3GQ82"/>
<evidence type="ECO:0000256" key="1">
    <source>
        <dbReference type="SAM" id="MobiDB-lite"/>
    </source>
</evidence>
<evidence type="ECO:0000259" key="2">
    <source>
        <dbReference type="PROSITE" id="PS50020"/>
    </source>
</evidence>
<dbReference type="PANTHER" id="PTHR21715">
    <property type="entry name" value="RH04127P"/>
    <property type="match status" value="1"/>
</dbReference>
<keyword evidence="4" id="KW-1185">Reference proteome</keyword>
<accession>A0A9K3GQ82</accession>
<dbReference type="Proteomes" id="UP000265618">
    <property type="component" value="Unassembled WGS sequence"/>
</dbReference>
<dbReference type="SMART" id="SM00456">
    <property type="entry name" value="WW"/>
    <property type="match status" value="1"/>
</dbReference>
<dbReference type="PANTHER" id="PTHR21715:SF0">
    <property type="entry name" value="RH04127P"/>
    <property type="match status" value="1"/>
</dbReference>
<gene>
    <name evidence="3" type="ORF">KIPB_014558</name>
</gene>
<dbReference type="SUPFAM" id="SSF51045">
    <property type="entry name" value="WW domain"/>
    <property type="match status" value="1"/>
</dbReference>
<evidence type="ECO:0000313" key="3">
    <source>
        <dbReference type="EMBL" id="GIQ91347.1"/>
    </source>
</evidence>
<feature type="non-terminal residue" evidence="3">
    <location>
        <position position="153"/>
    </location>
</feature>
<sequence>MDTSVGASVILDEELDENYEPTADEVKEYAAFLGMDVDRDTDLFWVAREGLKTALPPGWKPCKTESDELYYFNFDTGDSTWDHPCDSHFKNKYQEEKKKRDEKRRLGGGAGKKKAKPGPSLLSMAAKPVGSGKPPSGLVKKTPKLAPLLPIQQ</sequence>
<dbReference type="InterPro" id="IPR001202">
    <property type="entry name" value="WW_dom"/>
</dbReference>
<evidence type="ECO:0000313" key="4">
    <source>
        <dbReference type="Proteomes" id="UP000265618"/>
    </source>
</evidence>
<organism evidence="3 4">
    <name type="scientific">Kipferlia bialata</name>
    <dbReference type="NCBI Taxonomy" id="797122"/>
    <lineage>
        <taxon>Eukaryota</taxon>
        <taxon>Metamonada</taxon>
        <taxon>Carpediemonas-like organisms</taxon>
        <taxon>Kipferlia</taxon>
    </lineage>
</organism>
<name>A0A9K3GQ82_9EUKA</name>